<keyword evidence="6" id="KW-1185">Reference proteome</keyword>
<keyword evidence="3" id="KW-0732">Signal</keyword>
<evidence type="ECO:0000256" key="3">
    <source>
        <dbReference type="SAM" id="SignalP"/>
    </source>
</evidence>
<dbReference type="InterPro" id="IPR036322">
    <property type="entry name" value="WD40_repeat_dom_sf"/>
</dbReference>
<sequence>MFFRRLSLLGFSALFFAAGSLSFSQEKINQNCIIAKSDEEVSSVAWSQDGKFFASAWNNSIALWDSQSGEIIEIYREHTKPVKKVHFSKGGNRLLSLGQDNIVVMRDIVGSSGTIRAVGSDLQPMNDAVFAGDNTSVILPGEGNVATLYFPLRLTNQFISKKLVKTASPVTSFDLSYDGSTLLAGTEEGKAYILNINDGSGERIFSYYKDSGIPPRISGDGKFIFYQSDSQSLEVTSIDGRESFTIRDSDFPVKTASFSSDGRLIAYAVKNGGIKIFSLQSKRTRHFFTLPLDQDMVTSLAFSPNSQKMLAGTEKGLLLCWNISDNSQAVKNQQNPEDFINSQKNSGKKEAKPVTDIPLSQTSEEADGYFSNQESQAEEKELDKAGAETQNLKNALELSFLVTSLNEDYYHTSFGLSAAWKSYKKLPFFYGAGAEFSFAVPASDYPYTTSYEGIELNNPWLYRAHLYALTGLGHYIKEYNLLFFCEGRLGLGGNMLFNNELKYRRTSKASYCILADALAGIQWKALTIYAGSEFDSSLGFIVKAGAGVVIHLGK</sequence>
<dbReference type="Pfam" id="PF12894">
    <property type="entry name" value="ANAPC4_WD40"/>
    <property type="match status" value="2"/>
</dbReference>
<keyword evidence="1" id="KW-0853">WD repeat</keyword>
<dbReference type="PANTHER" id="PTHR19879">
    <property type="entry name" value="TRANSCRIPTION INITIATION FACTOR TFIID"/>
    <property type="match status" value="1"/>
</dbReference>
<comment type="caution">
    <text evidence="5">The sequence shown here is derived from an EMBL/GenBank/DDBJ whole genome shotgun (WGS) entry which is preliminary data.</text>
</comment>
<dbReference type="InterPro" id="IPR015943">
    <property type="entry name" value="WD40/YVTN_repeat-like_dom_sf"/>
</dbReference>
<dbReference type="EMBL" id="JACHFQ010000003">
    <property type="protein sequence ID" value="MBB5225808.1"/>
    <property type="molecule type" value="Genomic_DNA"/>
</dbReference>
<feature type="signal peptide" evidence="3">
    <location>
        <begin position="1"/>
        <end position="17"/>
    </location>
</feature>
<accession>A0A7W8G8G5</accession>
<dbReference type="Gene3D" id="2.130.10.10">
    <property type="entry name" value="YVTN repeat-like/Quinoprotein amine dehydrogenase"/>
    <property type="match status" value="2"/>
</dbReference>
<dbReference type="Proteomes" id="UP000518887">
    <property type="component" value="Unassembled WGS sequence"/>
</dbReference>
<protein>
    <submittedName>
        <fullName evidence="5">WD40 repeat protein</fullName>
    </submittedName>
</protein>
<organism evidence="5 6">
    <name type="scientific">Treponema ruminis</name>
    <dbReference type="NCBI Taxonomy" id="744515"/>
    <lineage>
        <taxon>Bacteria</taxon>
        <taxon>Pseudomonadati</taxon>
        <taxon>Spirochaetota</taxon>
        <taxon>Spirochaetia</taxon>
        <taxon>Spirochaetales</taxon>
        <taxon>Treponemataceae</taxon>
        <taxon>Treponema</taxon>
    </lineage>
</organism>
<gene>
    <name evidence="5" type="ORF">HNP76_001165</name>
</gene>
<reference evidence="5 6" key="1">
    <citation type="submission" date="2020-08" db="EMBL/GenBank/DDBJ databases">
        <title>Genomic Encyclopedia of Type Strains, Phase IV (KMG-IV): sequencing the most valuable type-strain genomes for metagenomic binning, comparative biology and taxonomic classification.</title>
        <authorList>
            <person name="Goeker M."/>
        </authorList>
    </citation>
    <scope>NUCLEOTIDE SEQUENCE [LARGE SCALE GENOMIC DNA]</scope>
    <source>
        <strain evidence="5 6">DSM 103462</strain>
    </source>
</reference>
<evidence type="ECO:0000313" key="6">
    <source>
        <dbReference type="Proteomes" id="UP000518887"/>
    </source>
</evidence>
<proteinExistence type="predicted"/>
<dbReference type="PROSITE" id="PS50082">
    <property type="entry name" value="WD_REPEATS_2"/>
    <property type="match status" value="2"/>
</dbReference>
<dbReference type="InterPro" id="IPR024977">
    <property type="entry name" value="Apc4-like_WD40_dom"/>
</dbReference>
<dbReference type="AlphaFoldDB" id="A0A7W8G8G5"/>
<dbReference type="SMART" id="SM00320">
    <property type="entry name" value="WD40"/>
    <property type="match status" value="5"/>
</dbReference>
<feature type="domain" description="Anaphase-promoting complex subunit 4-like WD40" evidence="4">
    <location>
        <begin position="35"/>
        <end position="88"/>
    </location>
</feature>
<dbReference type="InterPro" id="IPR001680">
    <property type="entry name" value="WD40_rpt"/>
</dbReference>
<evidence type="ECO:0000259" key="4">
    <source>
        <dbReference type="Pfam" id="PF12894"/>
    </source>
</evidence>
<dbReference type="PANTHER" id="PTHR19879:SF9">
    <property type="entry name" value="TRANSCRIPTION INITIATION FACTOR TFIID SUBUNIT 5"/>
    <property type="match status" value="1"/>
</dbReference>
<feature type="region of interest" description="Disordered" evidence="2">
    <location>
        <begin position="332"/>
        <end position="358"/>
    </location>
</feature>
<evidence type="ECO:0000313" key="5">
    <source>
        <dbReference type="EMBL" id="MBB5225808.1"/>
    </source>
</evidence>
<name>A0A7W8G8G5_9SPIR</name>
<evidence type="ECO:0000256" key="1">
    <source>
        <dbReference type="PROSITE-ProRule" id="PRU00221"/>
    </source>
</evidence>
<feature type="domain" description="Anaphase-promoting complex subunit 4-like WD40" evidence="4">
    <location>
        <begin position="227"/>
        <end position="302"/>
    </location>
</feature>
<feature type="repeat" description="WD" evidence="1">
    <location>
        <begin position="290"/>
        <end position="331"/>
    </location>
</feature>
<feature type="chain" id="PRO_5031171723" evidence="3">
    <location>
        <begin position="18"/>
        <end position="554"/>
    </location>
</feature>
<feature type="repeat" description="WD" evidence="1">
    <location>
        <begin position="34"/>
        <end position="74"/>
    </location>
</feature>
<evidence type="ECO:0000256" key="2">
    <source>
        <dbReference type="SAM" id="MobiDB-lite"/>
    </source>
</evidence>
<feature type="compositionally biased region" description="Polar residues" evidence="2">
    <location>
        <begin position="332"/>
        <end position="345"/>
    </location>
</feature>
<dbReference type="SUPFAM" id="SSF50978">
    <property type="entry name" value="WD40 repeat-like"/>
    <property type="match status" value="1"/>
</dbReference>
<dbReference type="RefSeq" id="WP_184658441.1">
    <property type="nucleotide sequence ID" value="NZ_CP031518.1"/>
</dbReference>